<dbReference type="EMBL" id="ML996569">
    <property type="protein sequence ID" value="KAF2759663.1"/>
    <property type="molecule type" value="Genomic_DNA"/>
</dbReference>
<feature type="region of interest" description="Disordered" evidence="1">
    <location>
        <begin position="165"/>
        <end position="194"/>
    </location>
</feature>
<reference evidence="2" key="1">
    <citation type="journal article" date="2020" name="Stud. Mycol.">
        <title>101 Dothideomycetes genomes: a test case for predicting lifestyles and emergence of pathogens.</title>
        <authorList>
            <person name="Haridas S."/>
            <person name="Albert R."/>
            <person name="Binder M."/>
            <person name="Bloem J."/>
            <person name="Labutti K."/>
            <person name="Salamov A."/>
            <person name="Andreopoulos B."/>
            <person name="Baker S."/>
            <person name="Barry K."/>
            <person name="Bills G."/>
            <person name="Bluhm B."/>
            <person name="Cannon C."/>
            <person name="Castanera R."/>
            <person name="Culley D."/>
            <person name="Daum C."/>
            <person name="Ezra D."/>
            <person name="Gonzalez J."/>
            <person name="Henrissat B."/>
            <person name="Kuo A."/>
            <person name="Liang C."/>
            <person name="Lipzen A."/>
            <person name="Lutzoni F."/>
            <person name="Magnuson J."/>
            <person name="Mondo S."/>
            <person name="Nolan M."/>
            <person name="Ohm R."/>
            <person name="Pangilinan J."/>
            <person name="Park H.-J."/>
            <person name="Ramirez L."/>
            <person name="Alfaro M."/>
            <person name="Sun H."/>
            <person name="Tritt A."/>
            <person name="Yoshinaga Y."/>
            <person name="Zwiers L.-H."/>
            <person name="Turgeon B."/>
            <person name="Goodwin S."/>
            <person name="Spatafora J."/>
            <person name="Crous P."/>
            <person name="Grigoriev I."/>
        </authorList>
    </citation>
    <scope>NUCLEOTIDE SEQUENCE</scope>
    <source>
        <strain evidence="2">CBS 121739</strain>
    </source>
</reference>
<feature type="region of interest" description="Disordered" evidence="1">
    <location>
        <begin position="123"/>
        <end position="142"/>
    </location>
</feature>
<gene>
    <name evidence="2" type="ORF">EJ05DRAFT_526375</name>
</gene>
<keyword evidence="3" id="KW-1185">Reference proteome</keyword>
<dbReference type="GeneID" id="54489919"/>
<protein>
    <submittedName>
        <fullName evidence="2">Uncharacterized protein</fullName>
    </submittedName>
</protein>
<evidence type="ECO:0000256" key="1">
    <source>
        <dbReference type="SAM" id="MobiDB-lite"/>
    </source>
</evidence>
<sequence>MVKLALNSQGLIYGMDCASECPLAPHTCSKARIRFRDTAFATPRSRRHGVPQCRSIALQTRAGREEERDLSLKIRQGCGGSLTGGQGLSLDARIVGRRLQDPAAERKLLSQCNVSWNGVSLARGWQGGRSGQSRDGNGSRQVMSTAPTDIVQLAAMALVTGTTPRSRSWAAPARHQQGHGISQRACRCSTRGKA</sequence>
<name>A0A6A6WAG1_9PEZI</name>
<evidence type="ECO:0000313" key="3">
    <source>
        <dbReference type="Proteomes" id="UP000799437"/>
    </source>
</evidence>
<dbReference type="Proteomes" id="UP000799437">
    <property type="component" value="Unassembled WGS sequence"/>
</dbReference>
<dbReference type="AlphaFoldDB" id="A0A6A6WAG1"/>
<proteinExistence type="predicted"/>
<organism evidence="2 3">
    <name type="scientific">Pseudovirgaria hyperparasitica</name>
    <dbReference type="NCBI Taxonomy" id="470096"/>
    <lineage>
        <taxon>Eukaryota</taxon>
        <taxon>Fungi</taxon>
        <taxon>Dikarya</taxon>
        <taxon>Ascomycota</taxon>
        <taxon>Pezizomycotina</taxon>
        <taxon>Dothideomycetes</taxon>
        <taxon>Dothideomycetes incertae sedis</taxon>
        <taxon>Acrospermales</taxon>
        <taxon>Acrospermaceae</taxon>
        <taxon>Pseudovirgaria</taxon>
    </lineage>
</organism>
<dbReference type="RefSeq" id="XP_033602114.1">
    <property type="nucleotide sequence ID" value="XM_033748865.1"/>
</dbReference>
<accession>A0A6A6WAG1</accession>
<evidence type="ECO:0000313" key="2">
    <source>
        <dbReference type="EMBL" id="KAF2759663.1"/>
    </source>
</evidence>
<feature type="compositionally biased region" description="Low complexity" evidence="1">
    <location>
        <begin position="131"/>
        <end position="141"/>
    </location>
</feature>